<accession>A0A645CY51</accession>
<keyword evidence="1" id="KW-0812">Transmembrane</keyword>
<dbReference type="InterPro" id="IPR014203">
    <property type="entry name" value="Spore_V_AC"/>
</dbReference>
<organism evidence="2">
    <name type="scientific">bioreactor metagenome</name>
    <dbReference type="NCBI Taxonomy" id="1076179"/>
    <lineage>
        <taxon>unclassified sequences</taxon>
        <taxon>metagenomes</taxon>
        <taxon>ecological metagenomes</taxon>
    </lineage>
</organism>
<evidence type="ECO:0008006" key="3">
    <source>
        <dbReference type="Google" id="ProtNLM"/>
    </source>
</evidence>
<evidence type="ECO:0000256" key="1">
    <source>
        <dbReference type="SAM" id="Phobius"/>
    </source>
</evidence>
<name>A0A645CY51_9ZZZZ</name>
<proteinExistence type="predicted"/>
<dbReference type="PANTHER" id="PTHR38450:SF1">
    <property type="entry name" value="STAGE V SPORULATION PROTEIN AC"/>
    <property type="match status" value="1"/>
</dbReference>
<feature type="transmembrane region" description="Helical" evidence="1">
    <location>
        <begin position="32"/>
        <end position="53"/>
    </location>
</feature>
<evidence type="ECO:0000313" key="2">
    <source>
        <dbReference type="EMBL" id="MPM81758.1"/>
    </source>
</evidence>
<feature type="transmembrane region" description="Helical" evidence="1">
    <location>
        <begin position="65"/>
        <end position="84"/>
    </location>
</feature>
<keyword evidence="1" id="KW-1133">Transmembrane helix</keyword>
<dbReference type="AlphaFoldDB" id="A0A645CY51"/>
<dbReference type="Pfam" id="PF03862">
    <property type="entry name" value="SpoVAC_SpoVAEB"/>
    <property type="match status" value="1"/>
</dbReference>
<dbReference type="PANTHER" id="PTHR38450">
    <property type="entry name" value="STAGE V SPORULATION PROTEIN AC-RELATED"/>
    <property type="match status" value="1"/>
</dbReference>
<feature type="transmembrane region" description="Helical" evidence="1">
    <location>
        <begin position="126"/>
        <end position="151"/>
    </location>
</feature>
<keyword evidence="1" id="KW-0472">Membrane</keyword>
<reference evidence="2" key="1">
    <citation type="submission" date="2019-08" db="EMBL/GenBank/DDBJ databases">
        <authorList>
            <person name="Kucharzyk K."/>
            <person name="Murdoch R.W."/>
            <person name="Higgins S."/>
            <person name="Loffler F."/>
        </authorList>
    </citation>
    <scope>NUCLEOTIDE SEQUENCE</scope>
</reference>
<dbReference type="InterPro" id="IPR005562">
    <property type="entry name" value="SpoVA"/>
</dbReference>
<gene>
    <name evidence="2" type="ORF">SDC9_128815</name>
</gene>
<protein>
    <recommendedName>
        <fullName evidence="3">Stage V sporulation protein AC</fullName>
    </recommendedName>
</protein>
<dbReference type="NCBIfam" id="TIGR02838">
    <property type="entry name" value="spore_V_AC"/>
    <property type="match status" value="1"/>
</dbReference>
<feature type="transmembrane region" description="Helical" evidence="1">
    <location>
        <begin position="96"/>
        <end position="114"/>
    </location>
</feature>
<comment type="caution">
    <text evidence="2">The sequence shown here is derived from an EMBL/GenBank/DDBJ whole genome shotgun (WGS) entry which is preliminary data.</text>
</comment>
<dbReference type="EMBL" id="VSSQ01031017">
    <property type="protein sequence ID" value="MPM81758.1"/>
    <property type="molecule type" value="Genomic_DNA"/>
</dbReference>
<sequence length="152" mass="16552">MTEYEQQNKDEQQKYQEKVNQVSPKPPLLKNIVWAFVVGGLICTLGQFFQNFFADAGVAKKDASALSSVVMVFLGAFFTGLGVYDELGQRAGAGSVVPITGFANSIVAPAMEFKREGYVFGIGAKMFIVAGPVLVYGMVTAFIIGLIYWMML</sequence>